<dbReference type="SUPFAM" id="SSF55729">
    <property type="entry name" value="Acyl-CoA N-acyltransferases (Nat)"/>
    <property type="match status" value="1"/>
</dbReference>
<keyword evidence="1" id="KW-0808">Transferase</keyword>
<evidence type="ECO:0000313" key="4">
    <source>
        <dbReference type="EMBL" id="WDH83994.1"/>
    </source>
</evidence>
<dbReference type="InterPro" id="IPR000182">
    <property type="entry name" value="GNAT_dom"/>
</dbReference>
<evidence type="ECO:0000259" key="3">
    <source>
        <dbReference type="PROSITE" id="PS51186"/>
    </source>
</evidence>
<dbReference type="CDD" id="cd04301">
    <property type="entry name" value="NAT_SF"/>
    <property type="match status" value="1"/>
</dbReference>
<dbReference type="Gene3D" id="3.40.630.30">
    <property type="match status" value="1"/>
</dbReference>
<gene>
    <name evidence="4" type="ORF">PUW23_07205</name>
</gene>
<feature type="domain" description="N-acetyltransferase" evidence="3">
    <location>
        <begin position="2"/>
        <end position="164"/>
    </location>
</feature>
<sequence length="164" mass="19103">MLEVLPARLTDGPEILELWTGAARWIQAKGINQWHPDEFNLAKTEQLIMDRELELFVAKMDGIIIGTLYICWSDPVVWGDLNDAVSSGYIHRFAVKRSHLGQGVGRELLLWAEDYIRSKGKKQIRLDCMADNERLNQYYVTSGYIHKKLLHWDNGWKINLYEKE</sequence>
<reference evidence="4" key="1">
    <citation type="submission" date="2023-02" db="EMBL/GenBank/DDBJ databases">
        <title>Pathogen: clinical or host-associated sample.</title>
        <authorList>
            <person name="Hergert J."/>
            <person name="Casey R."/>
            <person name="Wagner J."/>
            <person name="Young E.L."/>
            <person name="Oakeson K.F."/>
        </authorList>
    </citation>
    <scope>NUCLEOTIDE SEQUENCE</scope>
    <source>
        <strain evidence="4">2022CK-00830</strain>
    </source>
</reference>
<proteinExistence type="predicted"/>
<dbReference type="Proteomes" id="UP001220962">
    <property type="component" value="Chromosome"/>
</dbReference>
<accession>A0AAX3N4E9</accession>
<organism evidence="4 5">
    <name type="scientific">Paenibacillus urinalis</name>
    <dbReference type="NCBI Taxonomy" id="521520"/>
    <lineage>
        <taxon>Bacteria</taxon>
        <taxon>Bacillati</taxon>
        <taxon>Bacillota</taxon>
        <taxon>Bacilli</taxon>
        <taxon>Bacillales</taxon>
        <taxon>Paenibacillaceae</taxon>
        <taxon>Paenibacillus</taxon>
    </lineage>
</organism>
<dbReference type="InterPro" id="IPR016181">
    <property type="entry name" value="Acyl_CoA_acyltransferase"/>
</dbReference>
<evidence type="ECO:0000313" key="5">
    <source>
        <dbReference type="Proteomes" id="UP001220962"/>
    </source>
</evidence>
<dbReference type="RefSeq" id="WP_047910167.1">
    <property type="nucleotide sequence ID" value="NZ_CP118101.1"/>
</dbReference>
<evidence type="ECO:0000256" key="2">
    <source>
        <dbReference type="ARBA" id="ARBA00023315"/>
    </source>
</evidence>
<protein>
    <submittedName>
        <fullName evidence="4">GNAT family N-acetyltransferase</fullName>
    </submittedName>
</protein>
<dbReference type="InterPro" id="IPR050832">
    <property type="entry name" value="Bact_Acetyltransf"/>
</dbReference>
<dbReference type="PANTHER" id="PTHR43877">
    <property type="entry name" value="AMINOALKYLPHOSPHONATE N-ACETYLTRANSFERASE-RELATED-RELATED"/>
    <property type="match status" value="1"/>
</dbReference>
<keyword evidence="2" id="KW-0012">Acyltransferase</keyword>
<name>A0AAX3N4E9_9BACL</name>
<dbReference type="PANTHER" id="PTHR43877:SF2">
    <property type="entry name" value="AMINOALKYLPHOSPHONATE N-ACETYLTRANSFERASE-RELATED"/>
    <property type="match status" value="1"/>
</dbReference>
<dbReference type="AlphaFoldDB" id="A0AAX3N4E9"/>
<dbReference type="EMBL" id="CP118101">
    <property type="protein sequence ID" value="WDH83994.1"/>
    <property type="molecule type" value="Genomic_DNA"/>
</dbReference>
<dbReference type="PROSITE" id="PS51186">
    <property type="entry name" value="GNAT"/>
    <property type="match status" value="1"/>
</dbReference>
<evidence type="ECO:0000256" key="1">
    <source>
        <dbReference type="ARBA" id="ARBA00022679"/>
    </source>
</evidence>
<dbReference type="GO" id="GO:0016747">
    <property type="term" value="F:acyltransferase activity, transferring groups other than amino-acyl groups"/>
    <property type="evidence" value="ECO:0007669"/>
    <property type="project" value="InterPro"/>
</dbReference>
<dbReference type="Pfam" id="PF00583">
    <property type="entry name" value="Acetyltransf_1"/>
    <property type="match status" value="1"/>
</dbReference>